<accession>A0A4R5A7U0</accession>
<evidence type="ECO:0000313" key="3">
    <source>
        <dbReference type="Proteomes" id="UP000295217"/>
    </source>
</evidence>
<dbReference type="OrthoDB" id="5195471at2"/>
<protein>
    <submittedName>
        <fullName evidence="2">Uncharacterized protein</fullName>
    </submittedName>
</protein>
<dbReference type="AlphaFoldDB" id="A0A4R5A7U0"/>
<dbReference type="RefSeq" id="WP_132105084.1">
    <property type="nucleotide sequence ID" value="NZ_SMLB01000034.1"/>
</dbReference>
<evidence type="ECO:0000313" key="2">
    <source>
        <dbReference type="EMBL" id="TDD66899.1"/>
    </source>
</evidence>
<dbReference type="EMBL" id="SMLB01000034">
    <property type="protein sequence ID" value="TDD66899.1"/>
    <property type="molecule type" value="Genomic_DNA"/>
</dbReference>
<proteinExistence type="predicted"/>
<evidence type="ECO:0000256" key="1">
    <source>
        <dbReference type="SAM" id="MobiDB-lite"/>
    </source>
</evidence>
<feature type="region of interest" description="Disordered" evidence="1">
    <location>
        <begin position="57"/>
        <end position="80"/>
    </location>
</feature>
<keyword evidence="3" id="KW-1185">Reference proteome</keyword>
<comment type="caution">
    <text evidence="2">The sequence shown here is derived from an EMBL/GenBank/DDBJ whole genome shotgun (WGS) entry which is preliminary data.</text>
</comment>
<sequence length="80" mass="9076">MQLNLSDDEAEVLCDYLGRRLGDLSMEISHADNPTYRRILRSDRDVLRRLHDVLVTATAERPGPRRPAESRTSERPGSTA</sequence>
<feature type="compositionally biased region" description="Basic and acidic residues" evidence="1">
    <location>
        <begin position="62"/>
        <end position="74"/>
    </location>
</feature>
<organism evidence="2 3">
    <name type="scientific">Jiangella aurantiaca</name>
    <dbReference type="NCBI Taxonomy" id="2530373"/>
    <lineage>
        <taxon>Bacteria</taxon>
        <taxon>Bacillati</taxon>
        <taxon>Actinomycetota</taxon>
        <taxon>Actinomycetes</taxon>
        <taxon>Jiangellales</taxon>
        <taxon>Jiangellaceae</taxon>
        <taxon>Jiangella</taxon>
    </lineage>
</organism>
<reference evidence="2 3" key="1">
    <citation type="submission" date="2019-02" db="EMBL/GenBank/DDBJ databases">
        <title>Draft genome sequences of novel Actinobacteria.</title>
        <authorList>
            <person name="Sahin N."/>
            <person name="Ay H."/>
            <person name="Saygin H."/>
        </authorList>
    </citation>
    <scope>NUCLEOTIDE SEQUENCE [LARGE SCALE GENOMIC DNA]</scope>
    <source>
        <strain evidence="2 3">8K307</strain>
    </source>
</reference>
<gene>
    <name evidence="2" type="ORF">E1262_20710</name>
</gene>
<dbReference type="Proteomes" id="UP000295217">
    <property type="component" value="Unassembled WGS sequence"/>
</dbReference>
<name>A0A4R5A7U0_9ACTN</name>